<dbReference type="AlphaFoldDB" id="A0A0E9XGN1"/>
<reference evidence="1" key="2">
    <citation type="journal article" date="2015" name="Fish Shellfish Immunol.">
        <title>Early steps in the European eel (Anguilla anguilla)-Vibrio vulnificus interaction in the gills: Role of the RtxA13 toxin.</title>
        <authorList>
            <person name="Callol A."/>
            <person name="Pajuelo D."/>
            <person name="Ebbesson L."/>
            <person name="Teles M."/>
            <person name="MacKenzie S."/>
            <person name="Amaro C."/>
        </authorList>
    </citation>
    <scope>NUCLEOTIDE SEQUENCE</scope>
</reference>
<dbReference type="EMBL" id="GBXM01006966">
    <property type="protein sequence ID" value="JAI01612.1"/>
    <property type="molecule type" value="Transcribed_RNA"/>
</dbReference>
<evidence type="ECO:0000313" key="1">
    <source>
        <dbReference type="EMBL" id="JAI01612.1"/>
    </source>
</evidence>
<sequence length="58" mass="6607">MDDSLTLSKSAALELKNYIFVKIKLRCSTAVGTQMQKRHNIYTGIASCQKVWGQFRLN</sequence>
<reference evidence="1" key="1">
    <citation type="submission" date="2014-11" db="EMBL/GenBank/DDBJ databases">
        <authorList>
            <person name="Amaro Gonzalez C."/>
        </authorList>
    </citation>
    <scope>NUCLEOTIDE SEQUENCE</scope>
</reference>
<protein>
    <submittedName>
        <fullName evidence="1">Uncharacterized protein</fullName>
    </submittedName>
</protein>
<accession>A0A0E9XGN1</accession>
<name>A0A0E9XGN1_ANGAN</name>
<organism evidence="1">
    <name type="scientific">Anguilla anguilla</name>
    <name type="common">European freshwater eel</name>
    <name type="synonym">Muraena anguilla</name>
    <dbReference type="NCBI Taxonomy" id="7936"/>
    <lineage>
        <taxon>Eukaryota</taxon>
        <taxon>Metazoa</taxon>
        <taxon>Chordata</taxon>
        <taxon>Craniata</taxon>
        <taxon>Vertebrata</taxon>
        <taxon>Euteleostomi</taxon>
        <taxon>Actinopterygii</taxon>
        <taxon>Neopterygii</taxon>
        <taxon>Teleostei</taxon>
        <taxon>Anguilliformes</taxon>
        <taxon>Anguillidae</taxon>
        <taxon>Anguilla</taxon>
    </lineage>
</organism>
<proteinExistence type="predicted"/>